<gene>
    <name evidence="5" type="ORF">C0029_16930</name>
</gene>
<evidence type="ECO:0000256" key="2">
    <source>
        <dbReference type="SAM" id="Phobius"/>
    </source>
</evidence>
<feature type="chain" id="PRO_5042923573" description="DUF11 domain-containing protein" evidence="3">
    <location>
        <begin position="22"/>
        <end position="375"/>
    </location>
</feature>
<dbReference type="Proteomes" id="UP000235162">
    <property type="component" value="Unassembled WGS sequence"/>
</dbReference>
<protein>
    <recommendedName>
        <fullName evidence="4">DUF11 domain-containing protein</fullName>
    </recommendedName>
</protein>
<keyword evidence="2" id="KW-0812">Transmembrane</keyword>
<comment type="caution">
    <text evidence="5">The sequence shown here is derived from an EMBL/GenBank/DDBJ whole genome shotgun (WGS) entry which is preliminary data.</text>
</comment>
<reference evidence="5 6" key="1">
    <citation type="submission" date="2018-01" db="EMBL/GenBank/DDBJ databases">
        <title>The draft genome sequence of Halioglobus japonicus S1-36.</title>
        <authorList>
            <person name="Du Z.-J."/>
            <person name="Shi M.-J."/>
        </authorList>
    </citation>
    <scope>NUCLEOTIDE SEQUENCE [LARGE SCALE GENOMIC DNA]</scope>
    <source>
        <strain evidence="5 6">S1-36</strain>
    </source>
</reference>
<accession>A0AAP8SLL1</accession>
<dbReference type="Pfam" id="PF01345">
    <property type="entry name" value="DUF11"/>
    <property type="match status" value="1"/>
</dbReference>
<evidence type="ECO:0000259" key="4">
    <source>
        <dbReference type="Pfam" id="PF01345"/>
    </source>
</evidence>
<dbReference type="NCBIfam" id="TIGR01451">
    <property type="entry name" value="B_ant_repeat"/>
    <property type="match status" value="1"/>
</dbReference>
<evidence type="ECO:0000256" key="1">
    <source>
        <dbReference type="SAM" id="MobiDB-lite"/>
    </source>
</evidence>
<keyword evidence="3" id="KW-0732">Signal</keyword>
<keyword evidence="2" id="KW-0472">Membrane</keyword>
<feature type="region of interest" description="Disordered" evidence="1">
    <location>
        <begin position="304"/>
        <end position="340"/>
    </location>
</feature>
<feature type="domain" description="DUF11" evidence="4">
    <location>
        <begin position="208"/>
        <end position="315"/>
    </location>
</feature>
<dbReference type="InterPro" id="IPR001434">
    <property type="entry name" value="OmcB-like_DUF11"/>
</dbReference>
<feature type="transmembrane region" description="Helical" evidence="2">
    <location>
        <begin position="351"/>
        <end position="372"/>
    </location>
</feature>
<evidence type="ECO:0000313" key="5">
    <source>
        <dbReference type="EMBL" id="PLW84690.1"/>
    </source>
</evidence>
<dbReference type="AlphaFoldDB" id="A0AAP8SLL1"/>
<evidence type="ECO:0000256" key="3">
    <source>
        <dbReference type="SAM" id="SignalP"/>
    </source>
</evidence>
<keyword evidence="6" id="KW-1185">Reference proteome</keyword>
<feature type="signal peptide" evidence="3">
    <location>
        <begin position="1"/>
        <end position="21"/>
    </location>
</feature>
<dbReference type="InterPro" id="IPR047589">
    <property type="entry name" value="DUF11_rpt"/>
</dbReference>
<organism evidence="5 6">
    <name type="scientific">Halioglobus japonicus</name>
    <dbReference type="NCBI Taxonomy" id="930805"/>
    <lineage>
        <taxon>Bacteria</taxon>
        <taxon>Pseudomonadati</taxon>
        <taxon>Pseudomonadota</taxon>
        <taxon>Gammaproteobacteria</taxon>
        <taxon>Cellvibrionales</taxon>
        <taxon>Halieaceae</taxon>
        <taxon>Halioglobus</taxon>
    </lineage>
</organism>
<dbReference type="RefSeq" id="WP_102106434.1">
    <property type="nucleotide sequence ID" value="NZ_BMYL01000006.1"/>
</dbReference>
<evidence type="ECO:0000313" key="6">
    <source>
        <dbReference type="Proteomes" id="UP000235162"/>
    </source>
</evidence>
<sequence>MDVRQVIAISLLVLLSPQALAQLVTIEPGSPGGWFPGSGNTGTGSLSTNNPHGTGGNGSLELILDGSDGQIVNATRIPILTLHDITKINWDAATNSSNVPVPKVEYWSPTAFGTLFPQPLHPGDGSWQTYDGMTLQWFTTQAGYPASRTFAEWQAELGDVRVNFFSVGIGSSSGAVAATTAYIDMVSLNATTWDFEGDAPLPPVPEADVAVVKTLDSAGPFVAGDVIQYTVAVSNAGPDASVDVLVDDVPTNLTILTVSSANCAALPCTLASLAGGVSEIITLSARIDAAGAFDNAAGAGSSLTFDPDTSNNIDNTGNGGIAQAQEMGPGPPDTSPPGEVTEVPLFSGWDLVILALLMVWVGFIRLGLFGLAKWP</sequence>
<feature type="region of interest" description="Disordered" evidence="1">
    <location>
        <begin position="34"/>
        <end position="58"/>
    </location>
</feature>
<keyword evidence="2" id="KW-1133">Transmembrane helix</keyword>
<proteinExistence type="predicted"/>
<feature type="compositionally biased region" description="Polar residues" evidence="1">
    <location>
        <begin position="304"/>
        <end position="316"/>
    </location>
</feature>
<name>A0AAP8SLL1_9GAMM</name>
<dbReference type="EMBL" id="PKUR01000005">
    <property type="protein sequence ID" value="PLW84690.1"/>
    <property type="molecule type" value="Genomic_DNA"/>
</dbReference>